<comment type="caution">
    <text evidence="1">The sequence shown here is derived from an EMBL/GenBank/DDBJ whole genome shotgun (WGS) entry which is preliminary data.</text>
</comment>
<dbReference type="HOGENOM" id="CLU_265260_0_0_10"/>
<organism evidence="1 2">
    <name type="scientific">Alloprevotella tannerae ATCC 51259</name>
    <dbReference type="NCBI Taxonomy" id="626522"/>
    <lineage>
        <taxon>Bacteria</taxon>
        <taxon>Pseudomonadati</taxon>
        <taxon>Bacteroidota</taxon>
        <taxon>Bacteroidia</taxon>
        <taxon>Bacteroidales</taxon>
        <taxon>Prevotellaceae</taxon>
        <taxon>Alloprevotella</taxon>
    </lineage>
</organism>
<sequence>MYNLNFKNMNNYQLTQSKVKSKYAVFLLFIVLCLTMQAQNVTISPASGKLVAGLTSGNEIGFSSGWNSLWRHNQLPLTLTVSDASDLTEGGQLKAPAGNIILDTSQNLYAIGSGSQVSAHINISLPKGFRFTGYRMVWVNNCNNKKWIRLQNGSMAQNTPMNKRVYETNSTFDTNKPLASTQTMGSANETKEYVIERTSKTGTDMGNNLYFFFAHEKNGFYAATLKSCELYFTAEGMFEAQVAPGDPTQIISNGVNMVGSPFYTSKLDLGELKLNTKFGQAYYSYDFNNVQELAANNWLYQEDAVSAGKLPDSSGSGSIQALKNGNKYYYALGNNTYYIETPIKTKSQNGTDIPLGYRIVGARIKYHYGVATPLGWVNPQTGDPQSLQGTIEGNRRYLGTEATWKRRKTTWEYTSERKLKSGSHYLTVNQSNGQYYVNYTSNPSEAATFSIVGNRIKYGSLFMTRTSYNNPQMSTTEDNAVTWNQNSTSLVENPAFTPSPYTLKVYGTDGNTVKTTVTVGDGDDNTIQLTNLNNDAIKFQIEGLAPNAKALITFELELEALNPFINSMDIVCTSHKDGQRLIQQFTSNDFQVSGGAFVFYVPTDFIGEGYSNCKFTFENLTSKYMDNTYGLGTDRHARNYFVKSPYYNTYGDGAQYNATGNESSDTKVMTQMCGDQPFRYSNIDQLGNTSGSTTSTTLEEYPYSEDAYMHNQTPAGTFTDDIEIELDHQKKCYLFTGDETRWNIAPTKAMEHRNYAYYLMDLTLTMKDYEARCELTKLYDSTCYNLNGSDSEKPMYGGTFKAYSKEPPYQEIESTKAYLTVNMMQQALRNKLEEVGANTNQILYLDYTNLYSVQTVGAADMAAMKSLLNPNCLIFFPARTSYNEDNYIQKTLSGDYRACKNIVIADRQPFYTPYKITVPSENYATYTREITIPKNGKVANATVILPFTLDLQGGTHTNRDNLCSFSVYKMNANNCLSIDQESSTSASNYIGNAYFSLLTASKTEANVPYMVKVETAPTDNTISFIATQYGSDVMPTKDSNMGSDYTFVGETATGSIAGNNYSFTNYGSYSGKKIDKVNNIFYFSGNMYLNSKNLRDPLQYIYVYPFRCYYGYSGRAGAKIMNAFNVLYGENNSTTSIDEVTEKPDLAVVADKGTLTFMTTKDQLIQVFNTNGASVSRFSMKAGEVHTIELPAGVYIVNGKKIIIK</sequence>
<name>C9LEE2_9BACT</name>
<proteinExistence type="predicted"/>
<reference evidence="1" key="1">
    <citation type="submission" date="2009-09" db="EMBL/GenBank/DDBJ databases">
        <authorList>
            <person name="Weinstock G."/>
            <person name="Sodergren E."/>
            <person name="Clifton S."/>
            <person name="Fulton L."/>
            <person name="Fulton B."/>
            <person name="Courtney L."/>
            <person name="Fronick C."/>
            <person name="Harrison M."/>
            <person name="Strong C."/>
            <person name="Farmer C."/>
            <person name="Delahaunty K."/>
            <person name="Markovic C."/>
            <person name="Hall O."/>
            <person name="Minx P."/>
            <person name="Tomlinson C."/>
            <person name="Mitreva M."/>
            <person name="Nelson J."/>
            <person name="Hou S."/>
            <person name="Wollam A."/>
            <person name="Pepin K.H."/>
            <person name="Johnson M."/>
            <person name="Bhonagiri V."/>
            <person name="Nash W.E."/>
            <person name="Warren W."/>
            <person name="Chinwalla A."/>
            <person name="Mardis E.R."/>
            <person name="Wilson R.K."/>
        </authorList>
    </citation>
    <scope>NUCLEOTIDE SEQUENCE [LARGE SCALE GENOMIC DNA]</scope>
    <source>
        <strain evidence="1">ATCC 51259</strain>
    </source>
</reference>
<keyword evidence="2" id="KW-1185">Reference proteome</keyword>
<evidence type="ECO:0000313" key="1">
    <source>
        <dbReference type="EMBL" id="EEX72529.1"/>
    </source>
</evidence>
<protein>
    <submittedName>
        <fullName evidence="1">Uncharacterized protein</fullName>
    </submittedName>
</protein>
<dbReference type="AlphaFoldDB" id="C9LEE2"/>
<accession>C9LEE2</accession>
<gene>
    <name evidence="1" type="ORF">GCWU000325_00568</name>
</gene>
<dbReference type="Proteomes" id="UP000003460">
    <property type="component" value="Unassembled WGS sequence"/>
</dbReference>
<dbReference type="eggNOG" id="ENOG5033PT6">
    <property type="taxonomic scope" value="Bacteria"/>
</dbReference>
<evidence type="ECO:0000313" key="2">
    <source>
        <dbReference type="Proteomes" id="UP000003460"/>
    </source>
</evidence>
<dbReference type="EMBL" id="ACIJ02000015">
    <property type="protein sequence ID" value="EEX72529.1"/>
    <property type="molecule type" value="Genomic_DNA"/>
</dbReference>